<comment type="similarity">
    <text evidence="1">Belongs to the histone deacetylase family.</text>
</comment>
<reference evidence="3 4" key="1">
    <citation type="submission" date="2019-02" db="EMBL/GenBank/DDBJ databases">
        <title>Deep-cultivation of Planctomycetes and their phenomic and genomic characterization uncovers novel biology.</title>
        <authorList>
            <person name="Wiegand S."/>
            <person name="Jogler M."/>
            <person name="Boedeker C."/>
            <person name="Pinto D."/>
            <person name="Vollmers J."/>
            <person name="Rivas-Marin E."/>
            <person name="Kohn T."/>
            <person name="Peeters S.H."/>
            <person name="Heuer A."/>
            <person name="Rast P."/>
            <person name="Oberbeckmann S."/>
            <person name="Bunk B."/>
            <person name="Jeske O."/>
            <person name="Meyerdierks A."/>
            <person name="Storesund J.E."/>
            <person name="Kallscheuer N."/>
            <person name="Luecker S."/>
            <person name="Lage O.M."/>
            <person name="Pohl T."/>
            <person name="Merkel B.J."/>
            <person name="Hornburger P."/>
            <person name="Mueller R.-W."/>
            <person name="Bruemmer F."/>
            <person name="Labrenz M."/>
            <person name="Spormann A.M."/>
            <person name="Op den Camp H."/>
            <person name="Overmann J."/>
            <person name="Amann R."/>
            <person name="Jetten M.S.M."/>
            <person name="Mascher T."/>
            <person name="Medema M.H."/>
            <person name="Devos D.P."/>
            <person name="Kaster A.-K."/>
            <person name="Ovreas L."/>
            <person name="Rohde M."/>
            <person name="Galperin M.Y."/>
            <person name="Jogler C."/>
        </authorList>
    </citation>
    <scope>NUCLEOTIDE SEQUENCE [LARGE SCALE GENOMIC DNA]</scope>
    <source>
        <strain evidence="3 4">I41</strain>
    </source>
</reference>
<dbReference type="InterPro" id="IPR037138">
    <property type="entry name" value="His_deacetylse_dom_sf"/>
</dbReference>
<dbReference type="InterPro" id="IPR000286">
    <property type="entry name" value="HDACs"/>
</dbReference>
<dbReference type="EC" id="3.5.1.-" evidence="3"/>
<dbReference type="PRINTS" id="PR01270">
    <property type="entry name" value="HDASUPER"/>
</dbReference>
<dbReference type="KEGG" id="llh:I41_00340"/>
<name>A0A517TR84_9BACT</name>
<evidence type="ECO:0000259" key="2">
    <source>
        <dbReference type="Pfam" id="PF00850"/>
    </source>
</evidence>
<dbReference type="CDD" id="cd09992">
    <property type="entry name" value="HDAC_classII"/>
    <property type="match status" value="1"/>
</dbReference>
<keyword evidence="4" id="KW-1185">Reference proteome</keyword>
<dbReference type="AlphaFoldDB" id="A0A517TR84"/>
<dbReference type="SUPFAM" id="SSF52768">
    <property type="entry name" value="Arginase/deacetylase"/>
    <property type="match status" value="1"/>
</dbReference>
<dbReference type="Proteomes" id="UP000317909">
    <property type="component" value="Chromosome"/>
</dbReference>
<evidence type="ECO:0000256" key="1">
    <source>
        <dbReference type="ARBA" id="ARBA00005947"/>
    </source>
</evidence>
<sequence>MTLLYADPRFLDHQTGNHPESAVRLQHITAHLESSGLAGRCQRPAWEPATDAQLLTVHDRDYLQSLAQLGERGGGRLDADTVASPASYEVARLAAGAVCDAVRRVIGGEDHTALCLSRPPGHHALAGRAMGFCLLGNVAIAAQAALDEYQLDRVLVVDWDVHHGNGTQDLFYGDSRVGFFSIHRWPFWPGTGAADETGHGDGLGATRNLPVTFGTPRRDYLARFTAELTTFAERMKPQLVLVSAGFDSHAADPIGSLGLETEDFAELTGVVRAVADDYATGRLVSVLEGGYNPPVLADCVAVHLAGLLGQAQ</sequence>
<evidence type="ECO:0000313" key="4">
    <source>
        <dbReference type="Proteomes" id="UP000317909"/>
    </source>
</evidence>
<dbReference type="GO" id="GO:0004407">
    <property type="term" value="F:histone deacetylase activity"/>
    <property type="evidence" value="ECO:0007669"/>
    <property type="project" value="TreeGrafter"/>
</dbReference>
<dbReference type="GO" id="GO:0016787">
    <property type="term" value="F:hydrolase activity"/>
    <property type="evidence" value="ECO:0007669"/>
    <property type="project" value="UniProtKB-KW"/>
</dbReference>
<feature type="domain" description="Histone deacetylase" evidence="2">
    <location>
        <begin position="18"/>
        <end position="306"/>
    </location>
</feature>
<proteinExistence type="inferred from homology"/>
<dbReference type="EMBL" id="CP036339">
    <property type="protein sequence ID" value="QDT70881.1"/>
    <property type="molecule type" value="Genomic_DNA"/>
</dbReference>
<dbReference type="RefSeq" id="WP_168206573.1">
    <property type="nucleotide sequence ID" value="NZ_CP036339.1"/>
</dbReference>
<dbReference type="InterPro" id="IPR023801">
    <property type="entry name" value="His_deacetylse_dom"/>
</dbReference>
<gene>
    <name evidence="3" type="primary">hdaH</name>
    <name evidence="3" type="ORF">I41_00340</name>
</gene>
<keyword evidence="3" id="KW-0378">Hydrolase</keyword>
<dbReference type="InterPro" id="IPR023696">
    <property type="entry name" value="Ureohydrolase_dom_sf"/>
</dbReference>
<evidence type="ECO:0000313" key="3">
    <source>
        <dbReference type="EMBL" id="QDT70881.1"/>
    </source>
</evidence>
<dbReference type="PANTHER" id="PTHR10625:SF10">
    <property type="entry name" value="HISTONE DEACETYLASE HDAC1"/>
    <property type="match status" value="1"/>
</dbReference>
<accession>A0A517TR84</accession>
<dbReference type="Gene3D" id="3.40.800.20">
    <property type="entry name" value="Histone deacetylase domain"/>
    <property type="match status" value="1"/>
</dbReference>
<dbReference type="PANTHER" id="PTHR10625">
    <property type="entry name" value="HISTONE DEACETYLASE HDAC1-RELATED"/>
    <property type="match status" value="1"/>
</dbReference>
<dbReference type="Pfam" id="PF00850">
    <property type="entry name" value="Hist_deacetyl"/>
    <property type="match status" value="1"/>
</dbReference>
<protein>
    <submittedName>
        <fullName evidence="3">Histone deacetylase-like amidohydrolase</fullName>
        <ecNumber evidence="3">3.5.1.-</ecNumber>
    </submittedName>
</protein>
<dbReference type="GO" id="GO:0040029">
    <property type="term" value="P:epigenetic regulation of gene expression"/>
    <property type="evidence" value="ECO:0007669"/>
    <property type="project" value="TreeGrafter"/>
</dbReference>
<organism evidence="3 4">
    <name type="scientific">Lacipirellula limnantheis</name>
    <dbReference type="NCBI Taxonomy" id="2528024"/>
    <lineage>
        <taxon>Bacteria</taxon>
        <taxon>Pseudomonadati</taxon>
        <taxon>Planctomycetota</taxon>
        <taxon>Planctomycetia</taxon>
        <taxon>Pirellulales</taxon>
        <taxon>Lacipirellulaceae</taxon>
        <taxon>Lacipirellula</taxon>
    </lineage>
</organism>